<dbReference type="EMBL" id="VBSP01000023">
    <property type="protein sequence ID" value="TLQ40903.1"/>
    <property type="molecule type" value="Genomic_DNA"/>
</dbReference>
<dbReference type="RefSeq" id="WP_138404746.1">
    <property type="nucleotide sequence ID" value="NZ_VBSP01000023.1"/>
</dbReference>
<dbReference type="PANTHER" id="PTHR31891:SF1">
    <property type="entry name" value="FORMAMIDASE C869.04-RELATED"/>
    <property type="match status" value="1"/>
</dbReference>
<dbReference type="Pfam" id="PF03069">
    <property type="entry name" value="FmdA_AmdA"/>
    <property type="match status" value="1"/>
</dbReference>
<dbReference type="Gene3D" id="2.60.120.580">
    <property type="entry name" value="Acetamidase/Formamidase-like domains"/>
    <property type="match status" value="2"/>
</dbReference>
<dbReference type="InterPro" id="IPR004304">
    <property type="entry name" value="FmdA_AmdA"/>
</dbReference>
<dbReference type="Gene3D" id="3.10.28.20">
    <property type="entry name" value="Acetamidase/Formamidase-like domains"/>
    <property type="match status" value="1"/>
</dbReference>
<dbReference type="GO" id="GO:0016811">
    <property type="term" value="F:hydrolase activity, acting on carbon-nitrogen (but not peptide) bonds, in linear amides"/>
    <property type="evidence" value="ECO:0007669"/>
    <property type="project" value="InterPro"/>
</dbReference>
<evidence type="ECO:0000313" key="2">
    <source>
        <dbReference type="Proteomes" id="UP000306420"/>
    </source>
</evidence>
<reference evidence="1 2" key="1">
    <citation type="submission" date="2019-05" db="EMBL/GenBank/DDBJ databases">
        <title>The metagenome of a microbial culture collection derived from dairy environment covers the genomic content of the human microbiome.</title>
        <authorList>
            <person name="Roder T."/>
            <person name="Wuthrich D."/>
            <person name="Sattari Z."/>
            <person name="Von Ah U."/>
            <person name="Bar C."/>
            <person name="Ronchi F."/>
            <person name="Macpherson A.J."/>
            <person name="Ganal-Vonarburg S.C."/>
            <person name="Bruggmann R."/>
            <person name="Vergeres G."/>
        </authorList>
    </citation>
    <scope>NUCLEOTIDE SEQUENCE [LARGE SCALE GENOMIC DNA]</scope>
    <source>
        <strain evidence="1 2">FAM 24227</strain>
    </source>
</reference>
<dbReference type="AlphaFoldDB" id="A0A5R9DVI6"/>
<dbReference type="OrthoDB" id="9811740at2"/>
<dbReference type="SUPFAM" id="SSF141130">
    <property type="entry name" value="Acetamidase/Formamidase-like"/>
    <property type="match status" value="1"/>
</dbReference>
<accession>A0A5R9DVI6</accession>
<name>A0A5R9DVI6_9LACT</name>
<comment type="caution">
    <text evidence="1">The sequence shown here is derived from an EMBL/GenBank/DDBJ whole genome shotgun (WGS) entry which is preliminary data.</text>
</comment>
<protein>
    <submittedName>
        <fullName evidence="1">Acetamidase</fullName>
    </submittedName>
</protein>
<sequence length="299" mass="32081">MRISKDNVIYSMDKENQAVGTVKSGAQVIFETKDCFSDTIKTESDVISEIDFNKVNPATGPLYIEGAQPGDVLKVTINAIKLNDYGVVVSAPGLNKLFTKGIEEEQTVICPIHEDKGSFEFQGVEFPLNKMIGVIGIANADEGITTGTPGPHGGNMDNTMISEGSVVYLPVYTEGALLAIGDMHASMGDGEVWGCGVEAGGEAHVTVEVMKDYPHSGPLVETAEAFYTYGYGETTNKAIVMANDHMVEFLMKEAGLTFNQAGMLMTIKADLAACQTVNPDASMRVGILKEFVELAKDFK</sequence>
<organism evidence="1 2">
    <name type="scientific">Ruoffia tabacinasalis</name>
    <dbReference type="NCBI Taxonomy" id="87458"/>
    <lineage>
        <taxon>Bacteria</taxon>
        <taxon>Bacillati</taxon>
        <taxon>Bacillota</taxon>
        <taxon>Bacilli</taxon>
        <taxon>Lactobacillales</taxon>
        <taxon>Aerococcaceae</taxon>
        <taxon>Ruoffia</taxon>
    </lineage>
</organism>
<dbReference type="Proteomes" id="UP000306420">
    <property type="component" value="Unassembled WGS sequence"/>
</dbReference>
<gene>
    <name evidence="1" type="ORF">FEZ33_07300</name>
</gene>
<dbReference type="PANTHER" id="PTHR31891">
    <property type="entry name" value="FORMAMIDASE C869.04-RELATED"/>
    <property type="match status" value="1"/>
</dbReference>
<proteinExistence type="predicted"/>
<evidence type="ECO:0000313" key="1">
    <source>
        <dbReference type="EMBL" id="TLQ40903.1"/>
    </source>
</evidence>